<organism evidence="3">
    <name type="scientific">Brugia pahangi</name>
    <name type="common">Filarial nematode worm</name>
    <dbReference type="NCBI Taxonomy" id="6280"/>
    <lineage>
        <taxon>Eukaryota</taxon>
        <taxon>Metazoa</taxon>
        <taxon>Ecdysozoa</taxon>
        <taxon>Nematoda</taxon>
        <taxon>Chromadorea</taxon>
        <taxon>Rhabditida</taxon>
        <taxon>Spirurina</taxon>
        <taxon>Spiruromorpha</taxon>
        <taxon>Filarioidea</taxon>
        <taxon>Onchocercidae</taxon>
        <taxon>Brugia</taxon>
    </lineage>
</organism>
<dbReference type="Proteomes" id="UP000278627">
    <property type="component" value="Unassembled WGS sequence"/>
</dbReference>
<dbReference type="WBParaSite" id="BPAG_0000718001-mRNA-1">
    <property type="protein sequence ID" value="BPAG_0000718001-mRNA-1"/>
    <property type="gene ID" value="BPAG_0000718001"/>
</dbReference>
<name>A0A0N4TG42_BRUPA</name>
<reference evidence="3" key="1">
    <citation type="submission" date="2017-02" db="UniProtKB">
        <authorList>
            <consortium name="WormBaseParasite"/>
        </authorList>
    </citation>
    <scope>IDENTIFICATION</scope>
</reference>
<evidence type="ECO:0000313" key="2">
    <source>
        <dbReference type="Proteomes" id="UP000278627"/>
    </source>
</evidence>
<evidence type="ECO:0000313" key="1">
    <source>
        <dbReference type="EMBL" id="VDN88324.1"/>
    </source>
</evidence>
<reference evidence="1 2" key="2">
    <citation type="submission" date="2018-11" db="EMBL/GenBank/DDBJ databases">
        <authorList>
            <consortium name="Pathogen Informatics"/>
        </authorList>
    </citation>
    <scope>NUCLEOTIDE SEQUENCE [LARGE SCALE GENOMIC DNA]</scope>
</reference>
<evidence type="ECO:0000313" key="3">
    <source>
        <dbReference type="WBParaSite" id="BPAG_0000718001-mRNA-1"/>
    </source>
</evidence>
<protein>
    <submittedName>
        <fullName evidence="1 3">Uncharacterized protein</fullName>
    </submittedName>
</protein>
<accession>A0A0N4TG42</accession>
<gene>
    <name evidence="1" type="ORF">BPAG_LOCUS7138</name>
</gene>
<dbReference type="EMBL" id="UZAD01007621">
    <property type="protein sequence ID" value="VDN88324.1"/>
    <property type="molecule type" value="Genomic_DNA"/>
</dbReference>
<sequence>MIHCTKWIKLFGVNAPINVNHIIVNMKVVVRKIL</sequence>
<dbReference type="AlphaFoldDB" id="A0A0N4TG42"/>
<keyword evidence="2" id="KW-1185">Reference proteome</keyword>
<proteinExistence type="predicted"/>